<evidence type="ECO:0000256" key="4">
    <source>
        <dbReference type="SAM" id="SignalP"/>
    </source>
</evidence>
<keyword evidence="3" id="KW-0998">Cell outer membrane</keyword>
<evidence type="ECO:0008006" key="7">
    <source>
        <dbReference type="Google" id="ProtNLM"/>
    </source>
</evidence>
<keyword evidence="6" id="KW-1185">Reference proteome</keyword>
<organism evidence="5 6">
    <name type="scientific">Maribacter vaceletii</name>
    <dbReference type="NCBI Taxonomy" id="1206816"/>
    <lineage>
        <taxon>Bacteria</taxon>
        <taxon>Pseudomonadati</taxon>
        <taxon>Bacteroidota</taxon>
        <taxon>Flavobacteriia</taxon>
        <taxon>Flavobacteriales</taxon>
        <taxon>Flavobacteriaceae</taxon>
        <taxon>Maribacter</taxon>
    </lineage>
</organism>
<dbReference type="OrthoDB" id="1453181at2"/>
<sequence length="912" mass="102334">MRYFVLSLWLFTLQFLVAQDDFKITGKVISIVNQEAPINATLSINGKPKESPIPISGNFTISLSIKGSFILEVSASNFVTKKLELIGTREDIDLGIIYLEPDIVIEKTNNLIALTDADLEDDQGESITSGLLQATKDIFLNRAAFDFGQAFFRVRGYDSRNGKVLINGIPMNKLIDGRPQWNNWGGLNDVTRNQEFSAGLNPSSSSFGGILGTTNIDTRPSQLRPGYKFSSSISNRTYAGRLMATYTSRTNKKGITYSISGSLRGAKNGFVKGTLYSAYAIYGALEYNLNTKHTLLLTAFLASNRRGRSSAITEEVFELKGNTYNPYWGNQNGKIRNSRERKLQEPTFMLNHRFITEKALINTGVSYQFGTHSKSRLGYYNAPNPDKTYYRYLPSFYLNSPIGANFYSANKAEEDFLENAQIGWESLYAANTNTITSPASYMLYNDVVKDRQFIISSVANINFGTSFKLDVGTYYQNLHSKNYAQIDDLLGANYHNDVDAFSNTKNNVNENQEKIAGDIFNYNYNILANNYNVFGQLKYESKKWEGFISGKYSTSNYQREGLYKNERFLDNSLGTSEKINFSNMATKAGATYKINGRNWVSTNVALMNRPPTVQNLFINPRENNTIVGESTKEKITSVDLSYFASFPKLTGRVTGFHTRFQNTTDINFFFVDAGVGSDFVQEVLTGLDKLHIGAELGVTYQLSSAVKLSGVFSLAKYVYASNPNVSINFDTADASEELINTTGNVDLGEAYIKDYKLAQGPQKAWAIGIDYRDPKYWWVGLSANFLGNNYSNISTITRTNSFYLDPETGEKFPDATEEKVTALLEQKPLDNFYLLNAVAGKSWLVNGKYISVFISLNNLFNTTYRTGGYEQSRNGNYGQLRDDNLSGSPSFAPKYWYGYGRTYFLNFAYSFN</sequence>
<proteinExistence type="predicted"/>
<evidence type="ECO:0000256" key="1">
    <source>
        <dbReference type="ARBA" id="ARBA00004442"/>
    </source>
</evidence>
<dbReference type="SUPFAM" id="SSF56935">
    <property type="entry name" value="Porins"/>
    <property type="match status" value="1"/>
</dbReference>
<keyword evidence="2" id="KW-0472">Membrane</keyword>
<evidence type="ECO:0000313" key="6">
    <source>
        <dbReference type="Proteomes" id="UP000269412"/>
    </source>
</evidence>
<name>A0A495EE50_9FLAO</name>
<comment type="subcellular location">
    <subcellularLocation>
        <location evidence="1">Cell outer membrane</location>
    </subcellularLocation>
</comment>
<dbReference type="InterPro" id="IPR036942">
    <property type="entry name" value="Beta-barrel_TonB_sf"/>
</dbReference>
<evidence type="ECO:0000313" key="5">
    <source>
        <dbReference type="EMBL" id="RKR15016.1"/>
    </source>
</evidence>
<comment type="caution">
    <text evidence="5">The sequence shown here is derived from an EMBL/GenBank/DDBJ whole genome shotgun (WGS) entry which is preliminary data.</text>
</comment>
<accession>A0A495EE50</accession>
<dbReference type="Gene3D" id="2.40.170.20">
    <property type="entry name" value="TonB-dependent receptor, beta-barrel domain"/>
    <property type="match status" value="1"/>
</dbReference>
<feature type="signal peptide" evidence="4">
    <location>
        <begin position="1"/>
        <end position="18"/>
    </location>
</feature>
<dbReference type="RefSeq" id="WP_121064728.1">
    <property type="nucleotide sequence ID" value="NZ_RBIQ01000007.1"/>
</dbReference>
<feature type="chain" id="PRO_5019834463" description="TonB-dependent receptor-like protein" evidence="4">
    <location>
        <begin position="19"/>
        <end position="912"/>
    </location>
</feature>
<protein>
    <recommendedName>
        <fullName evidence="7">TonB-dependent receptor-like protein</fullName>
    </recommendedName>
</protein>
<dbReference type="AlphaFoldDB" id="A0A495EE50"/>
<evidence type="ECO:0000256" key="2">
    <source>
        <dbReference type="ARBA" id="ARBA00023136"/>
    </source>
</evidence>
<reference evidence="5 6" key="1">
    <citation type="submission" date="2018-10" db="EMBL/GenBank/DDBJ databases">
        <title>Genomic Encyclopedia of Archaeal and Bacterial Type Strains, Phase II (KMG-II): from individual species to whole genera.</title>
        <authorList>
            <person name="Goeker M."/>
        </authorList>
    </citation>
    <scope>NUCLEOTIDE SEQUENCE [LARGE SCALE GENOMIC DNA]</scope>
    <source>
        <strain evidence="5 6">DSM 25230</strain>
    </source>
</reference>
<gene>
    <name evidence="5" type="ORF">CLV91_1098</name>
</gene>
<dbReference type="EMBL" id="RBIQ01000007">
    <property type="protein sequence ID" value="RKR15016.1"/>
    <property type="molecule type" value="Genomic_DNA"/>
</dbReference>
<evidence type="ECO:0000256" key="3">
    <source>
        <dbReference type="ARBA" id="ARBA00023237"/>
    </source>
</evidence>
<keyword evidence="4" id="KW-0732">Signal</keyword>
<dbReference type="GO" id="GO:0009279">
    <property type="term" value="C:cell outer membrane"/>
    <property type="evidence" value="ECO:0007669"/>
    <property type="project" value="UniProtKB-SubCell"/>
</dbReference>
<dbReference type="Proteomes" id="UP000269412">
    <property type="component" value="Unassembled WGS sequence"/>
</dbReference>